<keyword evidence="2" id="KW-1185">Reference proteome</keyword>
<dbReference type="EMBL" id="BPLR01002451">
    <property type="protein sequence ID" value="GIX73862.1"/>
    <property type="molecule type" value="Genomic_DNA"/>
</dbReference>
<evidence type="ECO:0000313" key="2">
    <source>
        <dbReference type="Proteomes" id="UP001054945"/>
    </source>
</evidence>
<dbReference type="Proteomes" id="UP001054945">
    <property type="component" value="Unassembled WGS sequence"/>
</dbReference>
<proteinExistence type="predicted"/>
<reference evidence="1 2" key="1">
    <citation type="submission" date="2021-06" db="EMBL/GenBank/DDBJ databases">
        <title>Caerostris extrusa draft genome.</title>
        <authorList>
            <person name="Kono N."/>
            <person name="Arakawa K."/>
        </authorList>
    </citation>
    <scope>NUCLEOTIDE SEQUENCE [LARGE SCALE GENOMIC DNA]</scope>
</reference>
<dbReference type="AlphaFoldDB" id="A0AAV4MNI4"/>
<name>A0AAV4MNI4_CAEEX</name>
<gene>
    <name evidence="1" type="ORF">CEXT_586191</name>
</gene>
<sequence>MLFELYSTIDLELLTNMMQEDFVHRSFRAESQIYRTKISSASMKSRFIHRDFKAISIDVSGCADFRNFVLIVYRRLLLFCPPSIIGAGIDHKRPGKVVYLFPIRRSRGKFCGSFTAPHVILRMGRNYGMLFELYSTIALELLTNMMQEDFVRRSFRAESQILGVKYQAQV</sequence>
<accession>A0AAV4MNI4</accession>
<protein>
    <submittedName>
        <fullName evidence="1">Uncharacterized protein</fullName>
    </submittedName>
</protein>
<comment type="caution">
    <text evidence="1">The sequence shown here is derived from an EMBL/GenBank/DDBJ whole genome shotgun (WGS) entry which is preliminary data.</text>
</comment>
<organism evidence="1 2">
    <name type="scientific">Caerostris extrusa</name>
    <name type="common">Bark spider</name>
    <name type="synonym">Caerostris bankana</name>
    <dbReference type="NCBI Taxonomy" id="172846"/>
    <lineage>
        <taxon>Eukaryota</taxon>
        <taxon>Metazoa</taxon>
        <taxon>Ecdysozoa</taxon>
        <taxon>Arthropoda</taxon>
        <taxon>Chelicerata</taxon>
        <taxon>Arachnida</taxon>
        <taxon>Araneae</taxon>
        <taxon>Araneomorphae</taxon>
        <taxon>Entelegynae</taxon>
        <taxon>Araneoidea</taxon>
        <taxon>Araneidae</taxon>
        <taxon>Caerostris</taxon>
    </lineage>
</organism>
<evidence type="ECO:0000313" key="1">
    <source>
        <dbReference type="EMBL" id="GIX73862.1"/>
    </source>
</evidence>